<dbReference type="SUPFAM" id="SSF49785">
    <property type="entry name" value="Galactose-binding domain-like"/>
    <property type="match status" value="1"/>
</dbReference>
<accession>A0A329MLP9</accession>
<feature type="domain" description="Copper amine oxidase-like N-terminal" evidence="1">
    <location>
        <begin position="61"/>
        <end position="97"/>
    </location>
</feature>
<protein>
    <recommendedName>
        <fullName evidence="5">Copper amine oxidase-like N-terminal domain-containing protein</fullName>
    </recommendedName>
</protein>
<organism evidence="3 4">
    <name type="scientific">Paenibacillus contaminans</name>
    <dbReference type="NCBI Taxonomy" id="450362"/>
    <lineage>
        <taxon>Bacteria</taxon>
        <taxon>Bacillati</taxon>
        <taxon>Bacillota</taxon>
        <taxon>Bacilli</taxon>
        <taxon>Bacillales</taxon>
        <taxon>Paenibacillaceae</taxon>
        <taxon>Paenibacillus</taxon>
    </lineage>
</organism>
<dbReference type="Pfam" id="PF07833">
    <property type="entry name" value="Cu_amine_oxidN1"/>
    <property type="match status" value="1"/>
</dbReference>
<dbReference type="EMBL" id="QMFB01000015">
    <property type="protein sequence ID" value="RAV18807.1"/>
    <property type="molecule type" value="Genomic_DNA"/>
</dbReference>
<dbReference type="SUPFAM" id="SSF55383">
    <property type="entry name" value="Copper amine oxidase, domain N"/>
    <property type="match status" value="1"/>
</dbReference>
<dbReference type="RefSeq" id="WP_113033425.1">
    <property type="nucleotide sequence ID" value="NZ_QMFB01000015.1"/>
</dbReference>
<dbReference type="InterPro" id="IPR013222">
    <property type="entry name" value="Glyco_hyd_98_carb-bd"/>
</dbReference>
<comment type="caution">
    <text evidence="3">The sequence shown here is derived from an EMBL/GenBank/DDBJ whole genome shotgun (WGS) entry which is preliminary data.</text>
</comment>
<evidence type="ECO:0000259" key="2">
    <source>
        <dbReference type="Pfam" id="PF08305"/>
    </source>
</evidence>
<dbReference type="Proteomes" id="UP000250369">
    <property type="component" value="Unassembled WGS sequence"/>
</dbReference>
<dbReference type="InterPro" id="IPR038637">
    <property type="entry name" value="NPCBM_sf"/>
</dbReference>
<reference evidence="3 4" key="1">
    <citation type="journal article" date="2009" name="Int. J. Syst. Evol. Microbiol.">
        <title>Paenibacillus contaminans sp. nov., isolated from a contaminated laboratory plate.</title>
        <authorList>
            <person name="Chou J.H."/>
            <person name="Lee J.H."/>
            <person name="Lin M.C."/>
            <person name="Chang P.S."/>
            <person name="Arun A.B."/>
            <person name="Young C.C."/>
            <person name="Chen W.M."/>
        </authorList>
    </citation>
    <scope>NUCLEOTIDE SEQUENCE [LARGE SCALE GENOMIC DNA]</scope>
    <source>
        <strain evidence="3 4">CKOBP-6</strain>
    </source>
</reference>
<evidence type="ECO:0000259" key="1">
    <source>
        <dbReference type="Pfam" id="PF07833"/>
    </source>
</evidence>
<dbReference type="Gene3D" id="2.60.120.1060">
    <property type="entry name" value="NPCBM/NEW2 domain"/>
    <property type="match status" value="1"/>
</dbReference>
<feature type="domain" description="Glycosyl hydrolase family 98 putative carbohydrate-binding module" evidence="2">
    <location>
        <begin position="105"/>
        <end position="228"/>
    </location>
</feature>
<dbReference type="OrthoDB" id="366502at2"/>
<evidence type="ECO:0008006" key="5">
    <source>
        <dbReference type="Google" id="ProtNLM"/>
    </source>
</evidence>
<dbReference type="AlphaFoldDB" id="A0A329MLP9"/>
<dbReference type="InterPro" id="IPR012854">
    <property type="entry name" value="Cu_amine_oxidase-like_N"/>
</dbReference>
<proteinExistence type="predicted"/>
<dbReference type="InterPro" id="IPR036582">
    <property type="entry name" value="Mao_N_sf"/>
</dbReference>
<name>A0A329MLP9_9BACL</name>
<gene>
    <name evidence="3" type="ORF">DQG23_24055</name>
</gene>
<keyword evidence="4" id="KW-1185">Reference proteome</keyword>
<dbReference type="InterPro" id="IPR008979">
    <property type="entry name" value="Galactose-bd-like_sf"/>
</dbReference>
<evidence type="ECO:0000313" key="3">
    <source>
        <dbReference type="EMBL" id="RAV18807.1"/>
    </source>
</evidence>
<sequence>MISKEKVKGFIMGVATTSLIVSGTAAFADPVTKGITAVYNNIKIVVDGTTVTPRDSEGNVVEPFIYDGTTYLPVRAVASALNKPVDWDGKTNSIIIGQRTDGTSVPLTSLNYARVSFSMSNVHINQWNNQKPFTLAGKQYDTGIAFDYTPNFLGGNDGVNFVYNLNSQYKKLTGDFSIDDIYKDSKEGNTLVIYGDGKEIYRSKPTLPGDIAKVDVDLSGVNQIKIVFLGVSSGAVFGNPQIR</sequence>
<evidence type="ECO:0000313" key="4">
    <source>
        <dbReference type="Proteomes" id="UP000250369"/>
    </source>
</evidence>
<dbReference type="Pfam" id="PF08305">
    <property type="entry name" value="NPCBM"/>
    <property type="match status" value="1"/>
</dbReference>